<name>A0A8S3JQL2_9BILA</name>
<proteinExistence type="predicted"/>
<dbReference type="AlphaFoldDB" id="A0A8S3JQL2"/>
<evidence type="ECO:0000313" key="3">
    <source>
        <dbReference type="Proteomes" id="UP000676336"/>
    </source>
</evidence>
<comment type="caution">
    <text evidence="2">The sequence shown here is derived from an EMBL/GenBank/DDBJ whole genome shotgun (WGS) entry which is preliminary data.</text>
</comment>
<feature type="non-terminal residue" evidence="2">
    <location>
        <position position="147"/>
    </location>
</feature>
<evidence type="ECO:0000313" key="2">
    <source>
        <dbReference type="EMBL" id="CAF5219502.1"/>
    </source>
</evidence>
<dbReference type="Proteomes" id="UP000676336">
    <property type="component" value="Unassembled WGS sequence"/>
</dbReference>
<feature type="compositionally biased region" description="Basic and acidic residues" evidence="1">
    <location>
        <begin position="32"/>
        <end position="47"/>
    </location>
</feature>
<organism evidence="2 3">
    <name type="scientific">Rotaria magnacalcarata</name>
    <dbReference type="NCBI Taxonomy" id="392030"/>
    <lineage>
        <taxon>Eukaryota</taxon>
        <taxon>Metazoa</taxon>
        <taxon>Spiralia</taxon>
        <taxon>Gnathifera</taxon>
        <taxon>Rotifera</taxon>
        <taxon>Eurotatoria</taxon>
        <taxon>Bdelloidea</taxon>
        <taxon>Philodinida</taxon>
        <taxon>Philodinidae</taxon>
        <taxon>Rotaria</taxon>
    </lineage>
</organism>
<sequence>MLFLILIREYFRHGNHRDREHFPLKDTGSQSKTEHSSYHQPQRDYHDYRRRITHTSYNKLHNNRVNNFDVMDYGQPLSNNRNGSYNRTMNTNEKSHVASRRQQQQQQQQQSDNTNLYHIDERIFHRRRNFTNSQFQQQTNELKVHNS</sequence>
<feature type="compositionally biased region" description="Polar residues" evidence="1">
    <location>
        <begin position="76"/>
        <end position="92"/>
    </location>
</feature>
<evidence type="ECO:0000256" key="1">
    <source>
        <dbReference type="SAM" id="MobiDB-lite"/>
    </source>
</evidence>
<reference evidence="2" key="1">
    <citation type="submission" date="2021-02" db="EMBL/GenBank/DDBJ databases">
        <authorList>
            <person name="Nowell W R."/>
        </authorList>
    </citation>
    <scope>NUCLEOTIDE SEQUENCE</scope>
</reference>
<gene>
    <name evidence="2" type="ORF">SMN809_LOCUS81451</name>
</gene>
<feature type="region of interest" description="Disordered" evidence="1">
    <location>
        <begin position="75"/>
        <end position="116"/>
    </location>
</feature>
<dbReference type="EMBL" id="CAJOBI010348379">
    <property type="protein sequence ID" value="CAF5219502.1"/>
    <property type="molecule type" value="Genomic_DNA"/>
</dbReference>
<feature type="region of interest" description="Disordered" evidence="1">
    <location>
        <begin position="18"/>
        <end position="47"/>
    </location>
</feature>
<protein>
    <submittedName>
        <fullName evidence="2">Uncharacterized protein</fullName>
    </submittedName>
</protein>
<accession>A0A8S3JQL2</accession>